<dbReference type="InterPro" id="IPR005116">
    <property type="entry name" value="Transp-assoc_OB_typ1"/>
</dbReference>
<keyword evidence="3 9" id="KW-0500">Molybdenum</keyword>
<dbReference type="GO" id="GO:0016020">
    <property type="term" value="C:membrane"/>
    <property type="evidence" value="ECO:0007669"/>
    <property type="project" value="InterPro"/>
</dbReference>
<accession>A0A1E3CDL7</accession>
<dbReference type="GO" id="GO:0015098">
    <property type="term" value="F:molybdate ion transmembrane transporter activity"/>
    <property type="evidence" value="ECO:0007669"/>
    <property type="project" value="InterPro"/>
</dbReference>
<keyword evidence="1" id="KW-0813">Transport</keyword>
<dbReference type="InterPro" id="IPR050334">
    <property type="entry name" value="Molybdenum_import_ModC"/>
</dbReference>
<dbReference type="Pfam" id="PF00005">
    <property type="entry name" value="ABC_tran"/>
    <property type="match status" value="1"/>
</dbReference>
<dbReference type="GO" id="GO:0140359">
    <property type="term" value="F:ABC-type transporter activity"/>
    <property type="evidence" value="ECO:0007669"/>
    <property type="project" value="InterPro"/>
</dbReference>
<dbReference type="PANTHER" id="PTHR43514:SF10">
    <property type="entry name" value="MOLYBDENUM IMPORT ATP-BINDING PROTEIN MODC 2"/>
    <property type="match status" value="1"/>
</dbReference>
<organism evidence="12 13">
    <name type="scientific">Marinobacter adhaerens</name>
    <dbReference type="NCBI Taxonomy" id="1033846"/>
    <lineage>
        <taxon>Bacteria</taxon>
        <taxon>Pseudomonadati</taxon>
        <taxon>Pseudomonadota</taxon>
        <taxon>Gammaproteobacteria</taxon>
        <taxon>Pseudomonadales</taxon>
        <taxon>Marinobacteraceae</taxon>
        <taxon>Marinobacter</taxon>
    </lineage>
</organism>
<dbReference type="InterPro" id="IPR027417">
    <property type="entry name" value="P-loop_NTPase"/>
</dbReference>
<keyword evidence="7" id="KW-1278">Translocase</keyword>
<dbReference type="InterPro" id="IPR011868">
    <property type="entry name" value="ModC_ABC_ATP-bd"/>
</dbReference>
<dbReference type="GO" id="GO:0016887">
    <property type="term" value="F:ATP hydrolysis activity"/>
    <property type="evidence" value="ECO:0007669"/>
    <property type="project" value="InterPro"/>
</dbReference>
<dbReference type="GO" id="GO:0005524">
    <property type="term" value="F:ATP binding"/>
    <property type="evidence" value="ECO:0007669"/>
    <property type="project" value="UniProtKB-KW"/>
</dbReference>
<feature type="domain" description="Mop" evidence="11">
    <location>
        <begin position="295"/>
        <end position="360"/>
    </location>
</feature>
<dbReference type="AlphaFoldDB" id="A0A1E3CDL7"/>
<keyword evidence="6 12" id="KW-0067">ATP-binding</keyword>
<dbReference type="InterPro" id="IPR004606">
    <property type="entry name" value="Mop_domain"/>
</dbReference>
<comment type="caution">
    <text evidence="12">The sequence shown here is derived from an EMBL/GenBank/DDBJ whole genome shotgun (WGS) entry which is preliminary data.</text>
</comment>
<dbReference type="PROSITE" id="PS00211">
    <property type="entry name" value="ABC_TRANSPORTER_1"/>
    <property type="match status" value="1"/>
</dbReference>
<evidence type="ECO:0000256" key="1">
    <source>
        <dbReference type="ARBA" id="ARBA00022448"/>
    </source>
</evidence>
<evidence type="ECO:0000256" key="9">
    <source>
        <dbReference type="PROSITE-ProRule" id="PRU01213"/>
    </source>
</evidence>
<dbReference type="PROSITE" id="PS50893">
    <property type="entry name" value="ABC_TRANSPORTER_2"/>
    <property type="match status" value="1"/>
</dbReference>
<evidence type="ECO:0000256" key="8">
    <source>
        <dbReference type="ARBA" id="ARBA00023136"/>
    </source>
</evidence>
<reference evidence="12 13" key="1">
    <citation type="submission" date="2019-06" db="EMBL/GenBank/DDBJ databases">
        <title>Enrichment of Autotrophic Halophilic Microorganisms from Red Sea Brine Pool Using Microbial Electrosynthesis System.</title>
        <authorList>
            <person name="Alqahtani M.F."/>
            <person name="Bajracharya S."/>
            <person name="Katuri K.P."/>
            <person name="Ali M."/>
            <person name="Saikaly P.E."/>
        </authorList>
    </citation>
    <scope>NUCLEOTIDE SEQUENCE [LARGE SCALE GENOMIC DNA]</scope>
    <source>
        <strain evidence="12">MES15</strain>
    </source>
</reference>
<dbReference type="InterPro" id="IPR008995">
    <property type="entry name" value="Mo/tungstate-bd_C_term_dom"/>
</dbReference>
<proteinExistence type="predicted"/>
<sequence length="360" mass="39751">MTASSTIDARFQCTFPGFSLDVDITLPGTGISALFGHSGCGKTTLLRCMAGLQSAPGSMTVLGEPWQTETFVRPVHKRPLAYVFQETHLFPHLNVRRNLEFGYRRIPAGDRQIGFDEAVRWLGLESHLDRMPVGLSGGERQRVAIARALLTSPRLLLMDEPLSALDLNSKQEILPYLERLHDTLAIPIIYVSHSTEEVARLADHIVMLEEGRVVAQGPLRETLAGIDNPFRVQDDAGALLEGQIIELDDHWHLALFRFEGGQLWLRCEHRVKPGDRVRVRVLARDVSLALSENSDQSIQNLVPAVIDQIDPDIAPGISLVRLLAGPTPILSRLTSRAVAQLGLEPGMNVWLQIKSVAVIG</sequence>
<evidence type="ECO:0000256" key="3">
    <source>
        <dbReference type="ARBA" id="ARBA00022505"/>
    </source>
</evidence>
<feature type="domain" description="ABC transporter" evidence="10">
    <location>
        <begin position="4"/>
        <end position="235"/>
    </location>
</feature>
<dbReference type="Proteomes" id="UP000431462">
    <property type="component" value="Unassembled WGS sequence"/>
</dbReference>
<dbReference type="EMBL" id="VENC01000003">
    <property type="protein sequence ID" value="MTI97645.1"/>
    <property type="molecule type" value="Genomic_DNA"/>
</dbReference>
<dbReference type="OrthoDB" id="9802264at2"/>
<keyword evidence="8" id="KW-0472">Membrane</keyword>
<dbReference type="InterPro" id="IPR003439">
    <property type="entry name" value="ABC_transporter-like_ATP-bd"/>
</dbReference>
<dbReference type="PANTHER" id="PTHR43514">
    <property type="entry name" value="ABC TRANSPORTER I FAMILY MEMBER 10"/>
    <property type="match status" value="1"/>
</dbReference>
<keyword evidence="4" id="KW-0997">Cell inner membrane</keyword>
<evidence type="ECO:0000259" key="11">
    <source>
        <dbReference type="PROSITE" id="PS51866"/>
    </source>
</evidence>
<evidence type="ECO:0000256" key="7">
    <source>
        <dbReference type="ARBA" id="ARBA00022967"/>
    </source>
</evidence>
<evidence type="ECO:0000256" key="4">
    <source>
        <dbReference type="ARBA" id="ARBA00022519"/>
    </source>
</evidence>
<dbReference type="InterPro" id="IPR017871">
    <property type="entry name" value="ABC_transporter-like_CS"/>
</dbReference>
<dbReference type="NCBIfam" id="TIGR02142">
    <property type="entry name" value="modC_ABC"/>
    <property type="match status" value="1"/>
</dbReference>
<dbReference type="RefSeq" id="WP_069182109.1">
    <property type="nucleotide sequence ID" value="NZ_LXRF01000001.1"/>
</dbReference>
<dbReference type="SMART" id="SM00382">
    <property type="entry name" value="AAA"/>
    <property type="match status" value="1"/>
</dbReference>
<evidence type="ECO:0000256" key="5">
    <source>
        <dbReference type="ARBA" id="ARBA00022741"/>
    </source>
</evidence>
<dbReference type="InterPro" id="IPR003593">
    <property type="entry name" value="AAA+_ATPase"/>
</dbReference>
<evidence type="ECO:0000256" key="2">
    <source>
        <dbReference type="ARBA" id="ARBA00022475"/>
    </source>
</evidence>
<keyword evidence="2" id="KW-1003">Cell membrane</keyword>
<dbReference type="Gene3D" id="3.40.50.300">
    <property type="entry name" value="P-loop containing nucleotide triphosphate hydrolases"/>
    <property type="match status" value="1"/>
</dbReference>
<dbReference type="SUPFAM" id="SSF52540">
    <property type="entry name" value="P-loop containing nucleoside triphosphate hydrolases"/>
    <property type="match status" value="1"/>
</dbReference>
<evidence type="ECO:0000313" key="13">
    <source>
        <dbReference type="Proteomes" id="UP000431462"/>
    </source>
</evidence>
<evidence type="ECO:0000256" key="6">
    <source>
        <dbReference type="ARBA" id="ARBA00022840"/>
    </source>
</evidence>
<gene>
    <name evidence="12" type="primary">modC</name>
    <name evidence="12" type="ORF">FH752_03385</name>
</gene>
<dbReference type="Gene3D" id="2.40.50.100">
    <property type="match status" value="1"/>
</dbReference>
<dbReference type="PROSITE" id="PS51866">
    <property type="entry name" value="MOP"/>
    <property type="match status" value="1"/>
</dbReference>
<evidence type="ECO:0000313" key="12">
    <source>
        <dbReference type="EMBL" id="MTI97645.1"/>
    </source>
</evidence>
<keyword evidence="5" id="KW-0547">Nucleotide-binding</keyword>
<dbReference type="SUPFAM" id="SSF50331">
    <property type="entry name" value="MOP-like"/>
    <property type="match status" value="1"/>
</dbReference>
<name>A0A1E3CDL7_9GAMM</name>
<dbReference type="Pfam" id="PF03459">
    <property type="entry name" value="TOBE"/>
    <property type="match status" value="1"/>
</dbReference>
<protein>
    <submittedName>
        <fullName evidence="12">Molybdenum ABC transporter ATP-binding protein</fullName>
    </submittedName>
</protein>
<evidence type="ECO:0000259" key="10">
    <source>
        <dbReference type="PROSITE" id="PS50893"/>
    </source>
</evidence>